<dbReference type="PROSITE" id="PS51140">
    <property type="entry name" value="CUE"/>
    <property type="match status" value="1"/>
</dbReference>
<dbReference type="InterPro" id="IPR003892">
    <property type="entry name" value="CUE"/>
</dbReference>
<keyword evidence="13" id="KW-1185">Reference proteome</keyword>
<protein>
    <submittedName>
        <fullName evidence="14">RING-type domain-containing protein</fullName>
    </submittedName>
</protein>
<dbReference type="GO" id="GO:0061630">
    <property type="term" value="F:ubiquitin protein ligase activity"/>
    <property type="evidence" value="ECO:0007669"/>
    <property type="project" value="TreeGrafter"/>
</dbReference>
<dbReference type="Pfam" id="PF13639">
    <property type="entry name" value="zf-RING_2"/>
    <property type="match status" value="1"/>
</dbReference>
<dbReference type="GO" id="GO:0008270">
    <property type="term" value="F:zinc ion binding"/>
    <property type="evidence" value="ECO:0007669"/>
    <property type="project" value="UniProtKB-KW"/>
</dbReference>
<evidence type="ECO:0000256" key="4">
    <source>
        <dbReference type="ARBA" id="ARBA00022771"/>
    </source>
</evidence>
<feature type="domain" description="RING-type" evidence="11">
    <location>
        <begin position="313"/>
        <end position="351"/>
    </location>
</feature>
<sequence length="588" mass="68512">MDTMFNFGYLPRIGFPTVKNYLIFSSILFFSGFYYYYRIVQTLGTSLNLNIEHKESGDELHDDESFIEENFGRKFILVVQKHRLLFYEESALRKYFRRFVQTKLTFLIFISHHNLLEDILCWTPWLAIQIVCLLILELSEQRVANTYNNVASNVSNRRRLFVASATTNIFAILMIFFVFGIKDYIIFNYSLFLLADCLILLIQSIHLFFKLFILQDLNTQNLNQQQHGSSYYIDFIYGLFRDCLEFANYLHMIFYSHLAITYCCVFLIIQAQYYYGRISSKIRKHWQQREILLHISNSYLPANEEDLLKNSQCLICWQHMKSARKLPCSHIFHEHCLRRWLEQDSSCAVCRKSLSFNLNNLRQQHQQNNNNNPIIAGDDVGQAMQMILEIFSPHNNRIVRWWSRLIFDSMNEEQVNAMVNQVAEMFPQVPVDQIRQIVNNTGSVTTTVDALLQQNNLAGNNNNVEMNPDAQQNVGVQFAEEAASGSDDDGSFISNSSEEEEDGEQMMADEEHQNNSQEIPQSSSHLLQSSLQPSQMIRPQGFIKTKNEWLNGQMTKMLVDNRRRYLSSARGQDLAKSNIKILFEGSGL</sequence>
<dbReference type="PROSITE" id="PS50089">
    <property type="entry name" value="ZF_RING_2"/>
    <property type="match status" value="1"/>
</dbReference>
<dbReference type="Pfam" id="PF02845">
    <property type="entry name" value="CUE"/>
    <property type="match status" value="1"/>
</dbReference>
<dbReference type="GO" id="GO:0006511">
    <property type="term" value="P:ubiquitin-dependent protein catabolic process"/>
    <property type="evidence" value="ECO:0007669"/>
    <property type="project" value="TreeGrafter"/>
</dbReference>
<feature type="transmembrane region" description="Helical" evidence="10">
    <location>
        <begin position="119"/>
        <end position="139"/>
    </location>
</feature>
<reference evidence="14" key="1">
    <citation type="submission" date="2016-11" db="UniProtKB">
        <authorList>
            <consortium name="WormBaseParasite"/>
        </authorList>
    </citation>
    <scope>IDENTIFICATION</scope>
</reference>
<dbReference type="Gene3D" id="3.30.40.10">
    <property type="entry name" value="Zinc/RING finger domain, C3HC4 (zinc finger)"/>
    <property type="match status" value="1"/>
</dbReference>
<dbReference type="GO" id="GO:0070936">
    <property type="term" value="P:protein K48-linked ubiquitination"/>
    <property type="evidence" value="ECO:0007669"/>
    <property type="project" value="TreeGrafter"/>
</dbReference>
<dbReference type="Proteomes" id="UP000095281">
    <property type="component" value="Unplaced"/>
</dbReference>
<organism evidence="13 14">
    <name type="scientific">Meloidogyne hapla</name>
    <name type="common">Root-knot nematode worm</name>
    <dbReference type="NCBI Taxonomy" id="6305"/>
    <lineage>
        <taxon>Eukaryota</taxon>
        <taxon>Metazoa</taxon>
        <taxon>Ecdysozoa</taxon>
        <taxon>Nematoda</taxon>
        <taxon>Chromadorea</taxon>
        <taxon>Rhabditida</taxon>
        <taxon>Tylenchina</taxon>
        <taxon>Tylenchomorpha</taxon>
        <taxon>Tylenchoidea</taxon>
        <taxon>Meloidogynidae</taxon>
        <taxon>Meloidogyninae</taxon>
        <taxon>Meloidogyne</taxon>
    </lineage>
</organism>
<feature type="transmembrane region" description="Helical" evidence="10">
    <location>
        <begin position="254"/>
        <end position="275"/>
    </location>
</feature>
<proteinExistence type="predicted"/>
<keyword evidence="4 8" id="KW-0863">Zinc-finger</keyword>
<feature type="transmembrane region" description="Helical" evidence="10">
    <location>
        <begin position="159"/>
        <end position="179"/>
    </location>
</feature>
<comment type="subcellular location">
    <subcellularLocation>
        <location evidence="1">Membrane</location>
        <topology evidence="1">Multi-pass membrane protein</topology>
    </subcellularLocation>
</comment>
<dbReference type="InterPro" id="IPR013083">
    <property type="entry name" value="Znf_RING/FYVE/PHD"/>
</dbReference>
<evidence type="ECO:0000256" key="5">
    <source>
        <dbReference type="ARBA" id="ARBA00022833"/>
    </source>
</evidence>
<dbReference type="SMART" id="SM00184">
    <property type="entry name" value="RING"/>
    <property type="match status" value="1"/>
</dbReference>
<evidence type="ECO:0000256" key="3">
    <source>
        <dbReference type="ARBA" id="ARBA00022723"/>
    </source>
</evidence>
<feature type="compositionally biased region" description="Low complexity" evidence="9">
    <location>
        <begin position="520"/>
        <end position="529"/>
    </location>
</feature>
<evidence type="ECO:0000313" key="14">
    <source>
        <dbReference type="WBParaSite" id="MhA1_Contig484.frz3.gene29"/>
    </source>
</evidence>
<keyword evidence="3" id="KW-0479">Metal-binding</keyword>
<feature type="transmembrane region" description="Helical" evidence="10">
    <location>
        <begin position="20"/>
        <end position="37"/>
    </location>
</feature>
<feature type="domain" description="CUE" evidence="12">
    <location>
        <begin position="414"/>
        <end position="456"/>
    </location>
</feature>
<keyword evidence="6 10" id="KW-1133">Transmembrane helix</keyword>
<name>A0A1I8BRR1_MELHA</name>
<feature type="region of interest" description="Disordered" evidence="9">
    <location>
        <begin position="481"/>
        <end position="529"/>
    </location>
</feature>
<evidence type="ECO:0000313" key="13">
    <source>
        <dbReference type="Proteomes" id="UP000095281"/>
    </source>
</evidence>
<evidence type="ECO:0000259" key="12">
    <source>
        <dbReference type="PROSITE" id="PS51140"/>
    </source>
</evidence>
<dbReference type="CDD" id="cd16455">
    <property type="entry name" value="RING-H2_AMFR"/>
    <property type="match status" value="1"/>
</dbReference>
<evidence type="ECO:0000256" key="1">
    <source>
        <dbReference type="ARBA" id="ARBA00004141"/>
    </source>
</evidence>
<dbReference type="GO" id="GO:0005829">
    <property type="term" value="C:cytosol"/>
    <property type="evidence" value="ECO:0007669"/>
    <property type="project" value="TreeGrafter"/>
</dbReference>
<dbReference type="InterPro" id="IPR001841">
    <property type="entry name" value="Znf_RING"/>
</dbReference>
<dbReference type="GO" id="GO:0030968">
    <property type="term" value="P:endoplasmic reticulum unfolded protein response"/>
    <property type="evidence" value="ECO:0007669"/>
    <property type="project" value="TreeGrafter"/>
</dbReference>
<dbReference type="GO" id="GO:0000151">
    <property type="term" value="C:ubiquitin ligase complex"/>
    <property type="evidence" value="ECO:0007669"/>
    <property type="project" value="TreeGrafter"/>
</dbReference>
<keyword evidence="5" id="KW-0862">Zinc</keyword>
<evidence type="ECO:0000259" key="11">
    <source>
        <dbReference type="PROSITE" id="PS50089"/>
    </source>
</evidence>
<evidence type="ECO:0000256" key="8">
    <source>
        <dbReference type="PROSITE-ProRule" id="PRU00175"/>
    </source>
</evidence>
<dbReference type="PANTHER" id="PTHR15067:SF5">
    <property type="entry name" value="E3 UBIQUITIN-PROTEIN LIGASE AMFR"/>
    <property type="match status" value="1"/>
</dbReference>
<evidence type="ECO:0000256" key="9">
    <source>
        <dbReference type="SAM" id="MobiDB-lite"/>
    </source>
</evidence>
<dbReference type="PANTHER" id="PTHR15067">
    <property type="entry name" value="E3 UBIQUITIN-PROTEIN LIGASE RNF8"/>
    <property type="match status" value="1"/>
</dbReference>
<dbReference type="Gene3D" id="1.10.8.10">
    <property type="entry name" value="DNA helicase RuvA subunit, C-terminal domain"/>
    <property type="match status" value="1"/>
</dbReference>
<dbReference type="WBParaSite" id="MhA1_Contig484.frz3.gene29">
    <property type="protein sequence ID" value="MhA1_Contig484.frz3.gene29"/>
    <property type="gene ID" value="MhA1_Contig484.frz3.gene29"/>
</dbReference>
<evidence type="ECO:0000256" key="7">
    <source>
        <dbReference type="ARBA" id="ARBA00023136"/>
    </source>
</evidence>
<dbReference type="GO" id="GO:0043130">
    <property type="term" value="F:ubiquitin binding"/>
    <property type="evidence" value="ECO:0007669"/>
    <property type="project" value="InterPro"/>
</dbReference>
<dbReference type="CDD" id="cd14424">
    <property type="entry name" value="CUE_Cue1p_like"/>
    <property type="match status" value="1"/>
</dbReference>
<dbReference type="AlphaFoldDB" id="A0A1I8BRR1"/>
<feature type="compositionally biased region" description="Acidic residues" evidence="9">
    <location>
        <begin position="497"/>
        <end position="508"/>
    </location>
</feature>
<accession>A0A1I8BRR1</accession>
<keyword evidence="2 10" id="KW-0812">Transmembrane</keyword>
<dbReference type="SUPFAM" id="SSF57850">
    <property type="entry name" value="RING/U-box"/>
    <property type="match status" value="1"/>
</dbReference>
<evidence type="ECO:0000256" key="6">
    <source>
        <dbReference type="ARBA" id="ARBA00022989"/>
    </source>
</evidence>
<feature type="transmembrane region" description="Helical" evidence="10">
    <location>
        <begin position="191"/>
        <end position="213"/>
    </location>
</feature>
<dbReference type="GO" id="GO:0005783">
    <property type="term" value="C:endoplasmic reticulum"/>
    <property type="evidence" value="ECO:0007669"/>
    <property type="project" value="TreeGrafter"/>
</dbReference>
<evidence type="ECO:0000256" key="2">
    <source>
        <dbReference type="ARBA" id="ARBA00022692"/>
    </source>
</evidence>
<dbReference type="SMART" id="SM00546">
    <property type="entry name" value="CUE"/>
    <property type="match status" value="1"/>
</dbReference>
<keyword evidence="7 10" id="KW-0472">Membrane</keyword>
<evidence type="ECO:0000256" key="10">
    <source>
        <dbReference type="SAM" id="Phobius"/>
    </source>
</evidence>
<dbReference type="GO" id="GO:0016020">
    <property type="term" value="C:membrane"/>
    <property type="evidence" value="ECO:0007669"/>
    <property type="project" value="UniProtKB-SubCell"/>
</dbReference>